<dbReference type="OrthoDB" id="6080407at2"/>
<dbReference type="Proteomes" id="UP000182400">
    <property type="component" value="Unassembled WGS sequence"/>
</dbReference>
<feature type="signal peptide" evidence="2">
    <location>
        <begin position="1"/>
        <end position="25"/>
    </location>
</feature>
<feature type="chain" id="PRO_5010357880" description="DUF4124 domain-containing protein" evidence="2">
    <location>
        <begin position="26"/>
        <end position="202"/>
    </location>
</feature>
<evidence type="ECO:0000313" key="5">
    <source>
        <dbReference type="Proteomes" id="UP000182400"/>
    </source>
</evidence>
<reference evidence="4 5" key="1">
    <citation type="submission" date="2016-10" db="EMBL/GenBank/DDBJ databases">
        <authorList>
            <person name="de Groot N.N."/>
        </authorList>
    </citation>
    <scope>NUCLEOTIDE SEQUENCE [LARGE SCALE GENOMIC DNA]</scope>
    <source>
        <strain evidence="4 5">CCUG 59231</strain>
    </source>
</reference>
<sequence>MPAPLLTRCTLLCSLLLPLSGVAVAAELYRYVDNKGVTVLSRQGVPPEFIGKGYEVLNDQGRVVRVIPPAPTPEEFARMQADKARASSDAQLLRLYTNLDDVDRARERKLAELDSITSVARGNLQSVRTQQANLQSQAADHERAGRQVPEHLLAQINNLKEEQQRLLRDIARYKEARTQAEAGFAADRARLAELFGEPQKRP</sequence>
<evidence type="ECO:0000256" key="2">
    <source>
        <dbReference type="SAM" id="SignalP"/>
    </source>
</evidence>
<name>A0A1I5NVD8_9GAMM</name>
<protein>
    <recommendedName>
        <fullName evidence="3">DUF4124 domain-containing protein</fullName>
    </recommendedName>
</protein>
<evidence type="ECO:0000256" key="1">
    <source>
        <dbReference type="SAM" id="Coils"/>
    </source>
</evidence>
<organism evidence="4 5">
    <name type="scientific">Ectopseudomonas composti</name>
    <dbReference type="NCBI Taxonomy" id="658457"/>
    <lineage>
        <taxon>Bacteria</taxon>
        <taxon>Pseudomonadati</taxon>
        <taxon>Pseudomonadota</taxon>
        <taxon>Gammaproteobacteria</taxon>
        <taxon>Pseudomonadales</taxon>
        <taxon>Pseudomonadaceae</taxon>
        <taxon>Ectopseudomonas</taxon>
    </lineage>
</organism>
<evidence type="ECO:0000259" key="3">
    <source>
        <dbReference type="Pfam" id="PF13511"/>
    </source>
</evidence>
<dbReference type="AlphaFoldDB" id="A0A1I5NVD8"/>
<gene>
    <name evidence="4" type="ORF">SAMN05216601_107222</name>
</gene>
<feature type="domain" description="DUF4124" evidence="3">
    <location>
        <begin position="15"/>
        <end position="75"/>
    </location>
</feature>
<dbReference type="RefSeq" id="WP_074939637.1">
    <property type="nucleotide sequence ID" value="NZ_FOWP01000007.1"/>
</dbReference>
<proteinExistence type="predicted"/>
<dbReference type="STRING" id="658457.SAMN05216601_107222"/>
<dbReference type="EMBL" id="FOWP01000007">
    <property type="protein sequence ID" value="SFP25732.1"/>
    <property type="molecule type" value="Genomic_DNA"/>
</dbReference>
<accession>A0A1I5NVD8</accession>
<dbReference type="Pfam" id="PF13511">
    <property type="entry name" value="DUF4124"/>
    <property type="match status" value="1"/>
</dbReference>
<feature type="coiled-coil region" evidence="1">
    <location>
        <begin position="124"/>
        <end position="176"/>
    </location>
</feature>
<evidence type="ECO:0000313" key="4">
    <source>
        <dbReference type="EMBL" id="SFP25732.1"/>
    </source>
</evidence>
<keyword evidence="1" id="KW-0175">Coiled coil</keyword>
<dbReference type="InterPro" id="IPR025392">
    <property type="entry name" value="DUF4124"/>
</dbReference>
<keyword evidence="2" id="KW-0732">Signal</keyword>